<dbReference type="AlphaFoldDB" id="A0AAW2GIV6"/>
<evidence type="ECO:0000313" key="2">
    <source>
        <dbReference type="Proteomes" id="UP001430953"/>
    </source>
</evidence>
<evidence type="ECO:0008006" key="3">
    <source>
        <dbReference type="Google" id="ProtNLM"/>
    </source>
</evidence>
<protein>
    <recommendedName>
        <fullName evidence="3">Ribosomal protein L16</fullName>
    </recommendedName>
</protein>
<dbReference type="Proteomes" id="UP001430953">
    <property type="component" value="Unassembled WGS sequence"/>
</dbReference>
<dbReference type="EMBL" id="JADYXP020000004">
    <property type="protein sequence ID" value="KAL0126046.1"/>
    <property type="molecule type" value="Genomic_DNA"/>
</dbReference>
<name>A0AAW2GIV6_9HYME</name>
<organism evidence="1 2">
    <name type="scientific">Cardiocondyla obscurior</name>
    <dbReference type="NCBI Taxonomy" id="286306"/>
    <lineage>
        <taxon>Eukaryota</taxon>
        <taxon>Metazoa</taxon>
        <taxon>Ecdysozoa</taxon>
        <taxon>Arthropoda</taxon>
        <taxon>Hexapoda</taxon>
        <taxon>Insecta</taxon>
        <taxon>Pterygota</taxon>
        <taxon>Neoptera</taxon>
        <taxon>Endopterygota</taxon>
        <taxon>Hymenoptera</taxon>
        <taxon>Apocrita</taxon>
        <taxon>Aculeata</taxon>
        <taxon>Formicoidea</taxon>
        <taxon>Formicidae</taxon>
        <taxon>Myrmicinae</taxon>
        <taxon>Cardiocondyla</taxon>
    </lineage>
</organism>
<evidence type="ECO:0000313" key="1">
    <source>
        <dbReference type="EMBL" id="KAL0126046.1"/>
    </source>
</evidence>
<proteinExistence type="predicted"/>
<gene>
    <name evidence="1" type="ORF">PUN28_004858</name>
</gene>
<accession>A0AAW2GIV6</accession>
<sequence>MYFVKRKGIVHRKINLEVEVRRKCKFLMYGRPSLDHPASTPNTLRGGAGLGEASCFSGATSGFITAKKTPLLRIEK</sequence>
<comment type="caution">
    <text evidence="1">The sequence shown here is derived from an EMBL/GenBank/DDBJ whole genome shotgun (WGS) entry which is preliminary data.</text>
</comment>
<keyword evidence="2" id="KW-1185">Reference proteome</keyword>
<reference evidence="1 2" key="1">
    <citation type="submission" date="2023-03" db="EMBL/GenBank/DDBJ databases">
        <title>High recombination rates correlate with genetic variation in Cardiocondyla obscurior ants.</title>
        <authorList>
            <person name="Errbii M."/>
        </authorList>
    </citation>
    <scope>NUCLEOTIDE SEQUENCE [LARGE SCALE GENOMIC DNA]</scope>
    <source>
        <strain evidence="1">Alpha-2009</strain>
        <tissue evidence="1">Whole body</tissue>
    </source>
</reference>